<evidence type="ECO:0000313" key="2">
    <source>
        <dbReference type="Proteomes" id="UP000605733"/>
    </source>
</evidence>
<accession>A0ABQ1WBC2</accession>
<keyword evidence="2" id="KW-1185">Reference proteome</keyword>
<proteinExistence type="predicted"/>
<sequence length="126" mass="14185">MSKKSYKSGFNLSAKKFEIELTSDGQYYSKIELEGKFPDNFDENKLDAKFTNQGEITIFFYKGKPPTTLGDLLKQSSGTKKFNVKVVVEDRQWEVRSQLNISLVWKHAEGEPLSPETVGGSILVGT</sequence>
<name>A0ABQ1WBC2_9FLAO</name>
<dbReference type="EMBL" id="BMIX01000001">
    <property type="protein sequence ID" value="GGG22966.1"/>
    <property type="molecule type" value="Genomic_DNA"/>
</dbReference>
<dbReference type="RefSeq" id="WP_011710492.1">
    <property type="nucleotide sequence ID" value="NZ_BMIX01000001.1"/>
</dbReference>
<evidence type="ECO:0000313" key="1">
    <source>
        <dbReference type="EMBL" id="GGG22966.1"/>
    </source>
</evidence>
<protein>
    <submittedName>
        <fullName evidence="1">Uncharacterized protein</fullName>
    </submittedName>
</protein>
<reference evidence="2" key="1">
    <citation type="journal article" date="2019" name="Int. J. Syst. Evol. Microbiol.">
        <title>The Global Catalogue of Microorganisms (GCM) 10K type strain sequencing project: providing services to taxonomists for standard genome sequencing and annotation.</title>
        <authorList>
            <consortium name="The Broad Institute Genomics Platform"/>
            <consortium name="The Broad Institute Genome Sequencing Center for Infectious Disease"/>
            <person name="Wu L."/>
            <person name="Ma J."/>
        </authorList>
    </citation>
    <scope>NUCLEOTIDE SEQUENCE [LARGE SCALE GENOMIC DNA]</scope>
    <source>
        <strain evidence="2">CGMCC 1.15422</strain>
    </source>
</reference>
<comment type="caution">
    <text evidence="1">The sequence shown here is derived from an EMBL/GenBank/DDBJ whole genome shotgun (WGS) entry which is preliminary data.</text>
</comment>
<dbReference type="Proteomes" id="UP000605733">
    <property type="component" value="Unassembled WGS sequence"/>
</dbReference>
<organism evidence="1 2">
    <name type="scientific">Christiangramia forsetii</name>
    <dbReference type="NCBI Taxonomy" id="411153"/>
    <lineage>
        <taxon>Bacteria</taxon>
        <taxon>Pseudomonadati</taxon>
        <taxon>Bacteroidota</taxon>
        <taxon>Flavobacteriia</taxon>
        <taxon>Flavobacteriales</taxon>
        <taxon>Flavobacteriaceae</taxon>
        <taxon>Christiangramia</taxon>
    </lineage>
</organism>
<gene>
    <name evidence="1" type="ORF">GCM10011532_02580</name>
</gene>